<accession>A0A545STK2</accession>
<protein>
    <submittedName>
        <fullName evidence="2">Uncharacterized protein</fullName>
    </submittedName>
</protein>
<dbReference type="EMBL" id="VHSG01000028">
    <property type="protein sequence ID" value="TQV68285.1"/>
    <property type="molecule type" value="Genomic_DNA"/>
</dbReference>
<proteinExistence type="predicted"/>
<organism evidence="2 3">
    <name type="scientific">Exilibacterium tricleocarpae</name>
    <dbReference type="NCBI Taxonomy" id="2591008"/>
    <lineage>
        <taxon>Bacteria</taxon>
        <taxon>Pseudomonadati</taxon>
        <taxon>Pseudomonadota</taxon>
        <taxon>Gammaproteobacteria</taxon>
        <taxon>Cellvibrionales</taxon>
        <taxon>Cellvibrionaceae</taxon>
        <taxon>Exilibacterium</taxon>
    </lineage>
</organism>
<feature type="coiled-coil region" evidence="1">
    <location>
        <begin position="14"/>
        <end position="41"/>
    </location>
</feature>
<dbReference type="AlphaFoldDB" id="A0A545STK2"/>
<comment type="caution">
    <text evidence="2">The sequence shown here is derived from an EMBL/GenBank/DDBJ whole genome shotgun (WGS) entry which is preliminary data.</text>
</comment>
<evidence type="ECO:0000256" key="1">
    <source>
        <dbReference type="SAM" id="Coils"/>
    </source>
</evidence>
<dbReference type="Proteomes" id="UP000319732">
    <property type="component" value="Unassembled WGS sequence"/>
</dbReference>
<name>A0A545STK2_9GAMM</name>
<evidence type="ECO:0000313" key="2">
    <source>
        <dbReference type="EMBL" id="TQV68285.1"/>
    </source>
</evidence>
<gene>
    <name evidence="2" type="ORF">FKG94_23630</name>
</gene>
<dbReference type="RefSeq" id="WP_142929418.1">
    <property type="nucleotide sequence ID" value="NZ_ML660106.1"/>
</dbReference>
<reference evidence="2 3" key="1">
    <citation type="submission" date="2019-06" db="EMBL/GenBank/DDBJ databases">
        <title>Whole genome sequence for Cellvibrionaceae sp. R142.</title>
        <authorList>
            <person name="Wang G."/>
        </authorList>
    </citation>
    <scope>NUCLEOTIDE SEQUENCE [LARGE SCALE GENOMIC DNA]</scope>
    <source>
        <strain evidence="2 3">R142</strain>
    </source>
</reference>
<evidence type="ECO:0000313" key="3">
    <source>
        <dbReference type="Proteomes" id="UP000319732"/>
    </source>
</evidence>
<keyword evidence="1" id="KW-0175">Coiled coil</keyword>
<keyword evidence="3" id="KW-1185">Reference proteome</keyword>
<sequence length="72" mass="8659">MISQNHKIVIGGDSLDTKVLCQNLKQEVRDLERRVNILQQEERPNLHCINHFADLLRQRRTVLRWVEERSRL</sequence>